<keyword evidence="1" id="KW-0418">Kinase</keyword>
<protein>
    <submittedName>
        <fullName evidence="1">Putative tyrosine-protein kinase</fullName>
    </submittedName>
</protein>
<feature type="non-terminal residue" evidence="1">
    <location>
        <position position="190"/>
    </location>
</feature>
<gene>
    <name evidence="1" type="ORF">BSL78_28498</name>
</gene>
<comment type="caution">
    <text evidence="1">The sequence shown here is derived from an EMBL/GenBank/DDBJ whole genome shotgun (WGS) entry which is preliminary data.</text>
</comment>
<sequence length="190" mass="21719">MTMLLKGHFNSEERNKEYQCYVSDGHEGATVESFRAVNTRNTRRPNLNPDPPDPIKTLGTYPHWKVTLDNYSNNDFGVFGCRARQHGRRNTEVTGVFMRSNAHFTPHDGLFSKTVALGDRDVQIRMTKIGRNDESHPPRWLKDNVVDPSRHSLIYRIAHGIQSDDDAVYGCFRGGLRDQAMHGIQILIVR</sequence>
<evidence type="ECO:0000313" key="2">
    <source>
        <dbReference type="Proteomes" id="UP000230750"/>
    </source>
</evidence>
<keyword evidence="1" id="KW-0808">Transferase</keyword>
<proteinExistence type="predicted"/>
<dbReference type="GO" id="GO:0016301">
    <property type="term" value="F:kinase activity"/>
    <property type="evidence" value="ECO:0007669"/>
    <property type="project" value="UniProtKB-KW"/>
</dbReference>
<reference evidence="1 2" key="1">
    <citation type="journal article" date="2017" name="PLoS Biol.">
        <title>The sea cucumber genome provides insights into morphological evolution and visceral regeneration.</title>
        <authorList>
            <person name="Zhang X."/>
            <person name="Sun L."/>
            <person name="Yuan J."/>
            <person name="Sun Y."/>
            <person name="Gao Y."/>
            <person name="Zhang L."/>
            <person name="Li S."/>
            <person name="Dai H."/>
            <person name="Hamel J.F."/>
            <person name="Liu C."/>
            <person name="Yu Y."/>
            <person name="Liu S."/>
            <person name="Lin W."/>
            <person name="Guo K."/>
            <person name="Jin S."/>
            <person name="Xu P."/>
            <person name="Storey K.B."/>
            <person name="Huan P."/>
            <person name="Zhang T."/>
            <person name="Zhou Y."/>
            <person name="Zhang J."/>
            <person name="Lin C."/>
            <person name="Li X."/>
            <person name="Xing L."/>
            <person name="Huo D."/>
            <person name="Sun M."/>
            <person name="Wang L."/>
            <person name="Mercier A."/>
            <person name="Li F."/>
            <person name="Yang H."/>
            <person name="Xiang J."/>
        </authorList>
    </citation>
    <scope>NUCLEOTIDE SEQUENCE [LARGE SCALE GENOMIC DNA]</scope>
    <source>
        <strain evidence="1">Shaxun</strain>
        <tissue evidence="1">Muscle</tissue>
    </source>
</reference>
<dbReference type="AlphaFoldDB" id="A0A2G8JFZ0"/>
<dbReference type="EMBL" id="MRZV01002107">
    <property type="protein sequence ID" value="PIK34674.1"/>
    <property type="molecule type" value="Genomic_DNA"/>
</dbReference>
<dbReference type="Proteomes" id="UP000230750">
    <property type="component" value="Unassembled WGS sequence"/>
</dbReference>
<name>A0A2G8JFZ0_STIJA</name>
<accession>A0A2G8JFZ0</accession>
<evidence type="ECO:0000313" key="1">
    <source>
        <dbReference type="EMBL" id="PIK34674.1"/>
    </source>
</evidence>
<organism evidence="1 2">
    <name type="scientific">Stichopus japonicus</name>
    <name type="common">Sea cucumber</name>
    <dbReference type="NCBI Taxonomy" id="307972"/>
    <lineage>
        <taxon>Eukaryota</taxon>
        <taxon>Metazoa</taxon>
        <taxon>Echinodermata</taxon>
        <taxon>Eleutherozoa</taxon>
        <taxon>Echinozoa</taxon>
        <taxon>Holothuroidea</taxon>
        <taxon>Aspidochirotacea</taxon>
        <taxon>Aspidochirotida</taxon>
        <taxon>Stichopodidae</taxon>
        <taxon>Apostichopus</taxon>
    </lineage>
</organism>
<keyword evidence="2" id="KW-1185">Reference proteome</keyword>